<feature type="transmembrane region" description="Helical" evidence="6">
    <location>
        <begin position="6"/>
        <end position="28"/>
    </location>
</feature>
<evidence type="ECO:0000256" key="5">
    <source>
        <dbReference type="ARBA" id="ARBA00023136"/>
    </source>
</evidence>
<evidence type="ECO:0000313" key="7">
    <source>
        <dbReference type="EMBL" id="NYZ68164.1"/>
    </source>
</evidence>
<dbReference type="PANTHER" id="PTHR30086">
    <property type="entry name" value="ARGININE EXPORTER PROTEIN ARGO"/>
    <property type="match status" value="1"/>
</dbReference>
<gene>
    <name evidence="7" type="ORF">H0A36_19280</name>
</gene>
<feature type="transmembrane region" description="Helical" evidence="6">
    <location>
        <begin position="48"/>
        <end position="69"/>
    </location>
</feature>
<sequence length="207" mass="22451">MLSLSLIAVFIPTFFFISVTPGMCMMLAMTMGMTIGVKRTLWMMWGELLGVGIVATASVFGVATLMLQYPNIFEIFKFVGGAYLGYLGLQMWLSKGKMAFNLDQPNQQEAGALSLACQGFVTAIANPKGWAFFISLLPPFINQALPLTPQLIMLLTMILSIELLCLILYAAGGSSLSKLLQQSGKVQFLNRVSGSLMIAVGLWLAFG</sequence>
<comment type="subcellular location">
    <subcellularLocation>
        <location evidence="1">Cell membrane</location>
        <topology evidence="1">Multi-pass membrane protein</topology>
    </subcellularLocation>
</comment>
<evidence type="ECO:0000256" key="2">
    <source>
        <dbReference type="ARBA" id="ARBA00022475"/>
    </source>
</evidence>
<dbReference type="AlphaFoldDB" id="A0A853IDN4"/>
<keyword evidence="3 6" id="KW-0812">Transmembrane</keyword>
<proteinExistence type="predicted"/>
<keyword evidence="4 6" id="KW-1133">Transmembrane helix</keyword>
<dbReference type="GO" id="GO:0042970">
    <property type="term" value="F:homoserine transmembrane transporter activity"/>
    <property type="evidence" value="ECO:0007669"/>
    <property type="project" value="TreeGrafter"/>
</dbReference>
<evidence type="ECO:0000256" key="1">
    <source>
        <dbReference type="ARBA" id="ARBA00004651"/>
    </source>
</evidence>
<organism evidence="7 8">
    <name type="scientific">Spartinivicinus marinus</name>
    <dbReference type="NCBI Taxonomy" id="2994442"/>
    <lineage>
        <taxon>Bacteria</taxon>
        <taxon>Pseudomonadati</taxon>
        <taxon>Pseudomonadota</taxon>
        <taxon>Gammaproteobacteria</taxon>
        <taxon>Oceanospirillales</taxon>
        <taxon>Zooshikellaceae</taxon>
        <taxon>Spartinivicinus</taxon>
    </lineage>
</organism>
<comment type="caution">
    <text evidence="7">The sequence shown here is derived from an EMBL/GenBank/DDBJ whole genome shotgun (WGS) entry which is preliminary data.</text>
</comment>
<evidence type="ECO:0000256" key="3">
    <source>
        <dbReference type="ARBA" id="ARBA00022692"/>
    </source>
</evidence>
<dbReference type="PANTHER" id="PTHR30086:SF5">
    <property type="entry name" value="HOMOGENTISATE EXPORT PROTEIN"/>
    <property type="match status" value="1"/>
</dbReference>
<name>A0A853IDN4_9GAMM</name>
<protein>
    <submittedName>
        <fullName evidence="7">LysE family translocator</fullName>
    </submittedName>
</protein>
<evidence type="ECO:0000313" key="8">
    <source>
        <dbReference type="Proteomes" id="UP000569732"/>
    </source>
</evidence>
<evidence type="ECO:0000256" key="4">
    <source>
        <dbReference type="ARBA" id="ARBA00022989"/>
    </source>
</evidence>
<dbReference type="Pfam" id="PF01810">
    <property type="entry name" value="LysE"/>
    <property type="match status" value="1"/>
</dbReference>
<keyword evidence="2" id="KW-1003">Cell membrane</keyword>
<feature type="transmembrane region" description="Helical" evidence="6">
    <location>
        <begin position="75"/>
        <end position="93"/>
    </location>
</feature>
<feature type="transmembrane region" description="Helical" evidence="6">
    <location>
        <begin position="151"/>
        <end position="176"/>
    </location>
</feature>
<dbReference type="InterPro" id="IPR001123">
    <property type="entry name" value="LeuE-type"/>
</dbReference>
<dbReference type="Proteomes" id="UP000569732">
    <property type="component" value="Unassembled WGS sequence"/>
</dbReference>
<dbReference type="PIRSF" id="PIRSF006324">
    <property type="entry name" value="LeuE"/>
    <property type="match status" value="1"/>
</dbReference>
<dbReference type="GO" id="GO:0005886">
    <property type="term" value="C:plasma membrane"/>
    <property type="evidence" value="ECO:0007669"/>
    <property type="project" value="UniProtKB-SubCell"/>
</dbReference>
<evidence type="ECO:0000256" key="6">
    <source>
        <dbReference type="SAM" id="Phobius"/>
    </source>
</evidence>
<keyword evidence="8" id="KW-1185">Reference proteome</keyword>
<reference evidence="7 8" key="1">
    <citation type="submission" date="2020-07" db="EMBL/GenBank/DDBJ databases">
        <title>Endozoicomonas sp. nov., isolated from sediment.</title>
        <authorList>
            <person name="Gu T."/>
        </authorList>
    </citation>
    <scope>NUCLEOTIDE SEQUENCE [LARGE SCALE GENOMIC DNA]</scope>
    <source>
        <strain evidence="7 8">SM1973</strain>
    </source>
</reference>
<keyword evidence="5 6" id="KW-0472">Membrane</keyword>
<accession>A0A853IDN4</accession>
<feature type="transmembrane region" description="Helical" evidence="6">
    <location>
        <begin position="188"/>
        <end position="206"/>
    </location>
</feature>
<dbReference type="EMBL" id="JACCKB010000036">
    <property type="protein sequence ID" value="NYZ68164.1"/>
    <property type="molecule type" value="Genomic_DNA"/>
</dbReference>